<sequence>MNPSPYQFLRSSDGQIRLLILHPASKHDAHIQCFLEPAILSSNPAYEALSYTWGDPGNGCNISLSNHDFLVGDNAAAALRRLRRKREKRVLWIDAICINQADVDEKNTQAPLMQKIYGQAKNVLVWLGEPTDGSILGLRLIQNRMASVGWHQWKIDKDYGKPTLPSLKSVKSSIAWMNRSKLIEEQINGEVRELLDRPWWRRTWIIQEVVLAKNIHIICGDDVITWDAVASLFKRLKRTQAEVHVFGVKLSDRNVFPDQMYRLICGYHQQWHSNGGRLDLLDVLYQFRTLECTVAHDRIYGFLGIVHPDVAAKISPDYNLGVPQVYRDFARTMILVTGNLHVLNCTRHWSGVDNGAQNQEVYSVVEQSRYYDIQALIHDGPDKTPRRGWARLPDGWERIPSKEKSLFRDNRDKTKQPSEWSPLEGQQPVRAEHYIKQRELSPGWSKIWDNLGRAKVVYGVGETTREHRLRNEKELLRQKLSRLPSWVANWECPRRWDPKPLVNFSQSQPRYFASGNTTAALNDHSNPRVLSLKGQIIDEIRQLGPVWHPEPERPPISRKGISALAEWEDLALIELPDCPYGGAEGRTNALWRTMIADYTGAEAADSDDWAYIETWYDRTGWGRELPEMASRGISETVTLEMEIRDLGVVMNAQFLQIRPGPILKTSEVLRHPLGDFSNRKKKYGGYIKRIYDACAHRSLFITYRGYMGLAPWNAQIGDKVAILHGGETPFILRNIKGTEDLSFIGEAFVYGLMAGEGMSDAFGGVRDINIL</sequence>
<keyword evidence="4" id="KW-1185">Reference proteome</keyword>
<reference evidence="3 4" key="1">
    <citation type="submission" date="2020-05" db="EMBL/GenBank/DDBJ databases">
        <title>Identification and distribution of gene clusters putatively required for synthesis of sphingolipid metabolism inhibitors in phylogenetically diverse species of the filamentous fungus Fusarium.</title>
        <authorList>
            <person name="Kim H.-S."/>
            <person name="Busman M."/>
            <person name="Brown D.W."/>
            <person name="Divon H."/>
            <person name="Uhlig S."/>
            <person name="Proctor R.H."/>
        </authorList>
    </citation>
    <scope>NUCLEOTIDE SEQUENCE [LARGE SCALE GENOMIC DNA]</scope>
    <source>
        <strain evidence="3 4">NRRL 53147</strain>
    </source>
</reference>
<feature type="region of interest" description="Disordered" evidence="1">
    <location>
        <begin position="403"/>
        <end position="426"/>
    </location>
</feature>
<accession>A0A8H5J1Q4</accession>
<organism evidence="3 4">
    <name type="scientific">Fusarium mexicanum</name>
    <dbReference type="NCBI Taxonomy" id="751941"/>
    <lineage>
        <taxon>Eukaryota</taxon>
        <taxon>Fungi</taxon>
        <taxon>Dikarya</taxon>
        <taxon>Ascomycota</taxon>
        <taxon>Pezizomycotina</taxon>
        <taxon>Sordariomycetes</taxon>
        <taxon>Hypocreomycetidae</taxon>
        <taxon>Hypocreales</taxon>
        <taxon>Nectriaceae</taxon>
        <taxon>Fusarium</taxon>
        <taxon>Fusarium fujikuroi species complex</taxon>
    </lineage>
</organism>
<evidence type="ECO:0000256" key="1">
    <source>
        <dbReference type="SAM" id="MobiDB-lite"/>
    </source>
</evidence>
<protein>
    <submittedName>
        <fullName evidence="3">WW</fullName>
    </submittedName>
</protein>
<dbReference type="EMBL" id="JAAOAM010000121">
    <property type="protein sequence ID" value="KAF5545930.1"/>
    <property type="molecule type" value="Genomic_DNA"/>
</dbReference>
<dbReference type="InterPro" id="IPR052895">
    <property type="entry name" value="HetReg/Transcr_Mod"/>
</dbReference>
<evidence type="ECO:0000313" key="4">
    <source>
        <dbReference type="Proteomes" id="UP000522262"/>
    </source>
</evidence>
<dbReference type="PANTHER" id="PTHR24148">
    <property type="entry name" value="ANKYRIN REPEAT DOMAIN-CONTAINING PROTEIN 39 HOMOLOG-RELATED"/>
    <property type="match status" value="1"/>
</dbReference>
<name>A0A8H5J1Q4_9HYPO</name>
<dbReference type="Pfam" id="PF26639">
    <property type="entry name" value="Het-6_barrel"/>
    <property type="match status" value="1"/>
</dbReference>
<evidence type="ECO:0000313" key="3">
    <source>
        <dbReference type="EMBL" id="KAF5545930.1"/>
    </source>
</evidence>
<dbReference type="Pfam" id="PF06985">
    <property type="entry name" value="HET"/>
    <property type="match status" value="1"/>
</dbReference>
<gene>
    <name evidence="3" type="ORF">FMEXI_5846</name>
</gene>
<dbReference type="InterPro" id="IPR010730">
    <property type="entry name" value="HET"/>
</dbReference>
<feature type="compositionally biased region" description="Basic and acidic residues" evidence="1">
    <location>
        <begin position="403"/>
        <end position="416"/>
    </location>
</feature>
<proteinExistence type="predicted"/>
<dbReference type="PANTHER" id="PTHR24148:SF64">
    <property type="entry name" value="HETEROKARYON INCOMPATIBILITY DOMAIN-CONTAINING PROTEIN"/>
    <property type="match status" value="1"/>
</dbReference>
<dbReference type="Proteomes" id="UP000522262">
    <property type="component" value="Unassembled WGS sequence"/>
</dbReference>
<feature type="domain" description="Heterokaryon incompatibility" evidence="2">
    <location>
        <begin position="46"/>
        <end position="208"/>
    </location>
</feature>
<evidence type="ECO:0000259" key="2">
    <source>
        <dbReference type="Pfam" id="PF06985"/>
    </source>
</evidence>
<comment type="caution">
    <text evidence="3">The sequence shown here is derived from an EMBL/GenBank/DDBJ whole genome shotgun (WGS) entry which is preliminary data.</text>
</comment>
<dbReference type="AlphaFoldDB" id="A0A8H5J1Q4"/>